<dbReference type="SUPFAM" id="SSF56601">
    <property type="entry name" value="beta-lactamase/transpeptidase-like"/>
    <property type="match status" value="1"/>
</dbReference>
<dbReference type="InterPro" id="IPR036138">
    <property type="entry name" value="PBP_dimer_sf"/>
</dbReference>
<evidence type="ECO:0000256" key="3">
    <source>
        <dbReference type="ARBA" id="ARBA00007171"/>
    </source>
</evidence>
<dbReference type="InterPro" id="IPR005311">
    <property type="entry name" value="PBP_dimer"/>
</dbReference>
<dbReference type="Pfam" id="PF03717">
    <property type="entry name" value="PBP_dimer"/>
    <property type="match status" value="1"/>
</dbReference>
<dbReference type="Gene3D" id="3.40.710.10">
    <property type="entry name" value="DD-peptidase/beta-lactamase superfamily"/>
    <property type="match status" value="1"/>
</dbReference>
<keyword evidence="5" id="KW-0472">Membrane</keyword>
<organism evidence="10 11">
    <name type="scientific">Pontibacillus litoralis JSM 072002</name>
    <dbReference type="NCBI Taxonomy" id="1385512"/>
    <lineage>
        <taxon>Bacteria</taxon>
        <taxon>Bacillati</taxon>
        <taxon>Bacillota</taxon>
        <taxon>Bacilli</taxon>
        <taxon>Bacillales</taxon>
        <taxon>Bacillaceae</taxon>
        <taxon>Pontibacillus</taxon>
    </lineage>
</organism>
<dbReference type="PROSITE" id="PS51257">
    <property type="entry name" value="PROKAR_LIPOPROTEIN"/>
    <property type="match status" value="1"/>
</dbReference>
<dbReference type="SUPFAM" id="SSF56519">
    <property type="entry name" value="Penicillin binding protein dimerisation domain"/>
    <property type="match status" value="1"/>
</dbReference>
<dbReference type="Pfam" id="PF05223">
    <property type="entry name" value="MecA_N"/>
    <property type="match status" value="1"/>
</dbReference>
<dbReference type="UniPathway" id="UPA00219"/>
<evidence type="ECO:0000256" key="6">
    <source>
        <dbReference type="ARBA" id="ARBA00034000"/>
    </source>
</evidence>
<sequence length="671" mass="74427">MKKLLFSFSVFFIFVLVGCSEKPKPETTFQQYMDAWNEQAYDKMYSALSAESKKSISEEAFINRYETIYDGIEASNIQVEYKLPEEENTYKEEDMPSFDYQLSMETLGGTITSTHKATFVYEEGEEESRWGMKWSPSMIFPEMEAGDQVRAKAVQPARGEIFDVNGEPLAVNGTMIQIGLVPEWMQGDEEAVKKKVASLLDMKVSEINDKLNQEWVTDGSFVPLKSVSKDNTSLIEELRPLNGTKFEEMNARVYPQGEATAHLIGYVGSITEEQLKDWEDKGYTKHSVVGRTGLENVLELSLSGTPGGEVSIIDEQGEKKTALTSTDAKNGEDIHLTVDATLQQDIYQQMDGQMGSAAAIHPQTGEVKALVSSPAYDPNQFILGMSGAEYNKLVEHSTNPLMNRFSSTYSPGSTFKAITAAVGLETNVIDPNKEMKIEGKSYSQDGWGNYSVNRVSGAATDNAVTLEEALYRSDNIYFARSMLDIGGERFLQESKQFGFGEKIPFLYPINSSQIITEGPFESDVLLADTGYGQGQVQMSTLHAALSYTPFVTGGTLLQPVMEKGKEKKKAWHEDVISSATIEEVTTGLKKVVSHPQGTAYKPVVDNIAIAGKTGTAEIKEQQGEKGKELGWFVAWNTDKKDLMVSMMIEDTKDGSQSVEEYVKQIFQQHAE</sequence>
<evidence type="ECO:0000259" key="7">
    <source>
        <dbReference type="Pfam" id="PF00905"/>
    </source>
</evidence>
<protein>
    <recommendedName>
        <fullName evidence="4">serine-type D-Ala-D-Ala carboxypeptidase</fullName>
        <ecNumber evidence="4">3.4.16.4</ecNumber>
    </recommendedName>
</protein>
<evidence type="ECO:0000256" key="1">
    <source>
        <dbReference type="ARBA" id="ARBA00004370"/>
    </source>
</evidence>
<comment type="catalytic activity">
    <reaction evidence="6">
        <text>Preferential cleavage: (Ac)2-L-Lys-D-Ala-|-D-Ala. Also transpeptidation of peptidyl-alanyl moieties that are N-acyl substituents of D-alanine.</text>
        <dbReference type="EC" id="3.4.16.4"/>
    </reaction>
</comment>
<dbReference type="EC" id="3.4.16.4" evidence="4"/>
<dbReference type="Pfam" id="PF00905">
    <property type="entry name" value="Transpeptidase"/>
    <property type="match status" value="1"/>
</dbReference>
<comment type="similarity">
    <text evidence="3">Belongs to the transpeptidase family.</text>
</comment>
<evidence type="ECO:0000256" key="4">
    <source>
        <dbReference type="ARBA" id="ARBA00012448"/>
    </source>
</evidence>
<dbReference type="PANTHER" id="PTHR30627">
    <property type="entry name" value="PEPTIDOGLYCAN D,D-TRANSPEPTIDASE"/>
    <property type="match status" value="1"/>
</dbReference>
<dbReference type="STRING" id="1385512.N784_03070"/>
<dbReference type="PANTHER" id="PTHR30627:SF25">
    <property type="entry name" value="PENICILLIN-BINDING PROTEIN 3"/>
    <property type="match status" value="1"/>
</dbReference>
<dbReference type="GO" id="GO:0071555">
    <property type="term" value="P:cell wall organization"/>
    <property type="evidence" value="ECO:0007669"/>
    <property type="project" value="TreeGrafter"/>
</dbReference>
<dbReference type="GO" id="GO:0009252">
    <property type="term" value="P:peptidoglycan biosynthetic process"/>
    <property type="evidence" value="ECO:0007669"/>
    <property type="project" value="UniProtKB-UniPathway"/>
</dbReference>
<name>A0A0A5G172_9BACI</name>
<dbReference type="GO" id="GO:0071972">
    <property type="term" value="F:peptidoglycan L,D-transpeptidase activity"/>
    <property type="evidence" value="ECO:0007669"/>
    <property type="project" value="TreeGrafter"/>
</dbReference>
<dbReference type="Gene3D" id="3.30.1390.30">
    <property type="entry name" value="Penicillin-binding protein 2a, domain 3"/>
    <property type="match status" value="1"/>
</dbReference>
<dbReference type="InterPro" id="IPR032710">
    <property type="entry name" value="NTF2-like_dom_sf"/>
</dbReference>
<evidence type="ECO:0000313" key="10">
    <source>
        <dbReference type="EMBL" id="KGX86851.1"/>
    </source>
</evidence>
<accession>A0A0A5G172</accession>
<dbReference type="AlphaFoldDB" id="A0A0A5G172"/>
<comment type="caution">
    <text evidence="10">The sequence shown here is derived from an EMBL/GenBank/DDBJ whole genome shotgun (WGS) entry which is preliminary data.</text>
</comment>
<feature type="domain" description="Penicillin-binding protein dimerisation" evidence="8">
    <location>
        <begin position="154"/>
        <end position="319"/>
    </location>
</feature>
<dbReference type="GO" id="GO:0046677">
    <property type="term" value="P:response to antibiotic"/>
    <property type="evidence" value="ECO:0007669"/>
    <property type="project" value="InterPro"/>
</dbReference>
<feature type="domain" description="NTF2-like N-terminal transpeptidase" evidence="9">
    <location>
        <begin position="24"/>
        <end position="147"/>
    </location>
</feature>
<dbReference type="GO" id="GO:0009002">
    <property type="term" value="F:serine-type D-Ala-D-Ala carboxypeptidase activity"/>
    <property type="evidence" value="ECO:0007669"/>
    <property type="project" value="UniProtKB-EC"/>
</dbReference>
<dbReference type="InterPro" id="IPR007887">
    <property type="entry name" value="MecA_N"/>
</dbReference>
<proteinExistence type="inferred from homology"/>
<comment type="subcellular location">
    <subcellularLocation>
        <location evidence="1">Membrane</location>
    </subcellularLocation>
</comment>
<gene>
    <name evidence="10" type="ORF">N784_03070</name>
</gene>
<dbReference type="eggNOG" id="COG0768">
    <property type="taxonomic scope" value="Bacteria"/>
</dbReference>
<evidence type="ECO:0000259" key="9">
    <source>
        <dbReference type="Pfam" id="PF05223"/>
    </source>
</evidence>
<evidence type="ECO:0000256" key="2">
    <source>
        <dbReference type="ARBA" id="ARBA00004752"/>
    </source>
</evidence>
<comment type="pathway">
    <text evidence="2">Cell wall biogenesis; peptidoglycan biosynthesis.</text>
</comment>
<dbReference type="GO" id="GO:0008658">
    <property type="term" value="F:penicillin binding"/>
    <property type="evidence" value="ECO:0007669"/>
    <property type="project" value="InterPro"/>
</dbReference>
<evidence type="ECO:0000256" key="5">
    <source>
        <dbReference type="ARBA" id="ARBA00023136"/>
    </source>
</evidence>
<dbReference type="RefSeq" id="WP_036833960.1">
    <property type="nucleotide sequence ID" value="NZ_AVPG01000010.1"/>
</dbReference>
<reference evidence="10 11" key="1">
    <citation type="submission" date="2013-08" db="EMBL/GenBank/DDBJ databases">
        <authorList>
            <person name="Huang J."/>
            <person name="Wang G."/>
        </authorList>
    </citation>
    <scope>NUCLEOTIDE SEQUENCE [LARGE SCALE GENOMIC DNA]</scope>
    <source>
        <strain evidence="10 11">JSM 072002</strain>
    </source>
</reference>
<keyword evidence="11" id="KW-1185">Reference proteome</keyword>
<dbReference type="InterPro" id="IPR012338">
    <property type="entry name" value="Beta-lactam/transpept-like"/>
</dbReference>
<dbReference type="InterPro" id="IPR050515">
    <property type="entry name" value="Beta-lactam/transpept"/>
</dbReference>
<dbReference type="Proteomes" id="UP000030401">
    <property type="component" value="Unassembled WGS sequence"/>
</dbReference>
<dbReference type="OrthoDB" id="9766847at2"/>
<evidence type="ECO:0000313" key="11">
    <source>
        <dbReference type="Proteomes" id="UP000030401"/>
    </source>
</evidence>
<dbReference type="InterPro" id="IPR001460">
    <property type="entry name" value="PCN-bd_Tpept"/>
</dbReference>
<dbReference type="SUPFAM" id="SSF54427">
    <property type="entry name" value="NTF2-like"/>
    <property type="match status" value="1"/>
</dbReference>
<dbReference type="Gene3D" id="3.10.450.100">
    <property type="entry name" value="NTF2-like, domain 1"/>
    <property type="match status" value="1"/>
</dbReference>
<dbReference type="EMBL" id="AVPG01000010">
    <property type="protein sequence ID" value="KGX86851.1"/>
    <property type="molecule type" value="Genomic_DNA"/>
</dbReference>
<dbReference type="GO" id="GO:0005886">
    <property type="term" value="C:plasma membrane"/>
    <property type="evidence" value="ECO:0007669"/>
    <property type="project" value="TreeGrafter"/>
</dbReference>
<dbReference type="Gene3D" id="3.90.1310.10">
    <property type="entry name" value="Penicillin-binding protein 2a (Domain 2)"/>
    <property type="match status" value="1"/>
</dbReference>
<feature type="domain" description="Penicillin-binding protein transpeptidase" evidence="7">
    <location>
        <begin position="355"/>
        <end position="666"/>
    </location>
</feature>
<evidence type="ECO:0000259" key="8">
    <source>
        <dbReference type="Pfam" id="PF03717"/>
    </source>
</evidence>